<accession>A0A8J4EMG5</accession>
<sequence>MLVRLAADWTGPGEARHRAGDLVEVDNVTLAELEAGGFVATEETPKREEPRSDDEKSTETTGTTEPQQPEPEPDKSGVVQPNGWPGIS</sequence>
<reference evidence="3" key="1">
    <citation type="journal article" date="2021" name="Int. J. Syst. Evol. Microbiol.">
        <title>Actinocatenispora comari sp. nov., an endophytic actinomycete isolated from aerial parts of Comarum salesowianum.</title>
        <authorList>
            <person name="Oyunbileg N."/>
            <person name="Iizaka Y."/>
            <person name="Hamada M."/>
            <person name="Davaapurev B.O."/>
            <person name="Fukumoto A."/>
            <person name="Tsetseg B."/>
            <person name="Kato F."/>
            <person name="Tamura T."/>
            <person name="Batkhuu J."/>
            <person name="Anzai Y."/>
        </authorList>
    </citation>
    <scope>NUCLEOTIDE SEQUENCE [LARGE SCALE GENOMIC DNA]</scope>
    <source>
        <strain evidence="3">NUM-2625</strain>
    </source>
</reference>
<comment type="caution">
    <text evidence="2">The sequence shown here is derived from an EMBL/GenBank/DDBJ whole genome shotgun (WGS) entry which is preliminary data.</text>
</comment>
<organism evidence="2 3">
    <name type="scientific">Actinocatenispora comari</name>
    <dbReference type="NCBI Taxonomy" id="2807577"/>
    <lineage>
        <taxon>Bacteria</taxon>
        <taxon>Bacillati</taxon>
        <taxon>Actinomycetota</taxon>
        <taxon>Actinomycetes</taxon>
        <taxon>Micromonosporales</taxon>
        <taxon>Micromonosporaceae</taxon>
        <taxon>Actinocatenispora</taxon>
    </lineage>
</organism>
<dbReference type="EMBL" id="BOPO01000077">
    <property type="protein sequence ID" value="GIL28778.1"/>
    <property type="molecule type" value="Genomic_DNA"/>
</dbReference>
<keyword evidence="3" id="KW-1185">Reference proteome</keyword>
<gene>
    <name evidence="2" type="ORF">NUM_40320</name>
</gene>
<evidence type="ECO:0000313" key="2">
    <source>
        <dbReference type="EMBL" id="GIL28778.1"/>
    </source>
</evidence>
<dbReference type="RefSeq" id="WP_207126491.1">
    <property type="nucleotide sequence ID" value="NZ_BOPO01000077.1"/>
</dbReference>
<feature type="compositionally biased region" description="Basic and acidic residues" evidence="1">
    <location>
        <begin position="43"/>
        <end position="58"/>
    </location>
</feature>
<evidence type="ECO:0000313" key="3">
    <source>
        <dbReference type="Proteomes" id="UP000614996"/>
    </source>
</evidence>
<dbReference type="Proteomes" id="UP000614996">
    <property type="component" value="Unassembled WGS sequence"/>
</dbReference>
<proteinExistence type="predicted"/>
<dbReference type="AlphaFoldDB" id="A0A8J4EMG5"/>
<evidence type="ECO:0000256" key="1">
    <source>
        <dbReference type="SAM" id="MobiDB-lite"/>
    </source>
</evidence>
<name>A0A8J4EMG5_9ACTN</name>
<feature type="region of interest" description="Disordered" evidence="1">
    <location>
        <begin position="34"/>
        <end position="88"/>
    </location>
</feature>
<protein>
    <submittedName>
        <fullName evidence="2">Uncharacterized protein</fullName>
    </submittedName>
</protein>